<name>A0A5A7P040_STRAF</name>
<comment type="caution">
    <text evidence="2">The sequence shown here is derived from an EMBL/GenBank/DDBJ whole genome shotgun (WGS) entry which is preliminary data.</text>
</comment>
<keyword evidence="3" id="KW-1185">Reference proteome</keyword>
<evidence type="ECO:0000313" key="2">
    <source>
        <dbReference type="EMBL" id="GER26136.1"/>
    </source>
</evidence>
<organism evidence="2 3">
    <name type="scientific">Striga asiatica</name>
    <name type="common">Asiatic witchweed</name>
    <name type="synonym">Buchnera asiatica</name>
    <dbReference type="NCBI Taxonomy" id="4170"/>
    <lineage>
        <taxon>Eukaryota</taxon>
        <taxon>Viridiplantae</taxon>
        <taxon>Streptophyta</taxon>
        <taxon>Embryophyta</taxon>
        <taxon>Tracheophyta</taxon>
        <taxon>Spermatophyta</taxon>
        <taxon>Magnoliopsida</taxon>
        <taxon>eudicotyledons</taxon>
        <taxon>Gunneridae</taxon>
        <taxon>Pentapetalae</taxon>
        <taxon>asterids</taxon>
        <taxon>lamiids</taxon>
        <taxon>Lamiales</taxon>
        <taxon>Orobanchaceae</taxon>
        <taxon>Buchnereae</taxon>
        <taxon>Striga</taxon>
    </lineage>
</organism>
<protein>
    <recommendedName>
        <fullName evidence="4">DUF241 domain protein</fullName>
    </recommendedName>
</protein>
<dbReference type="GO" id="GO:0048364">
    <property type="term" value="P:root development"/>
    <property type="evidence" value="ECO:0007669"/>
    <property type="project" value="InterPro"/>
</dbReference>
<dbReference type="Pfam" id="PF03087">
    <property type="entry name" value="BPS1"/>
    <property type="match status" value="1"/>
</dbReference>
<dbReference type="Proteomes" id="UP000325081">
    <property type="component" value="Unassembled WGS sequence"/>
</dbReference>
<dbReference type="OrthoDB" id="899310at2759"/>
<dbReference type="PANTHER" id="PTHR33070:SF129">
    <property type="entry name" value="DUF241 DOMAIN PROTEIN"/>
    <property type="match status" value="1"/>
</dbReference>
<dbReference type="GO" id="GO:0048367">
    <property type="term" value="P:shoot system development"/>
    <property type="evidence" value="ECO:0007669"/>
    <property type="project" value="InterPro"/>
</dbReference>
<proteinExistence type="predicted"/>
<accession>A0A5A7P040</accession>
<evidence type="ECO:0000313" key="3">
    <source>
        <dbReference type="Proteomes" id="UP000325081"/>
    </source>
</evidence>
<gene>
    <name evidence="2" type="ORF">STAS_01777</name>
</gene>
<dbReference type="InterPro" id="IPR004320">
    <property type="entry name" value="BPS1_pln"/>
</dbReference>
<dbReference type="EMBL" id="BKCP01000891">
    <property type="protein sequence ID" value="GER26136.1"/>
    <property type="molecule type" value="Genomic_DNA"/>
</dbReference>
<dbReference type="PANTHER" id="PTHR33070">
    <property type="entry name" value="OS06G0725500 PROTEIN"/>
    <property type="match status" value="1"/>
</dbReference>
<evidence type="ECO:0008006" key="4">
    <source>
        <dbReference type="Google" id="ProtNLM"/>
    </source>
</evidence>
<reference evidence="3" key="1">
    <citation type="journal article" date="2019" name="Curr. Biol.">
        <title>Genome Sequence of Striga asiatica Provides Insight into the Evolution of Plant Parasitism.</title>
        <authorList>
            <person name="Yoshida S."/>
            <person name="Kim S."/>
            <person name="Wafula E.K."/>
            <person name="Tanskanen J."/>
            <person name="Kim Y.M."/>
            <person name="Honaas L."/>
            <person name="Yang Z."/>
            <person name="Spallek T."/>
            <person name="Conn C.E."/>
            <person name="Ichihashi Y."/>
            <person name="Cheong K."/>
            <person name="Cui S."/>
            <person name="Der J.P."/>
            <person name="Gundlach H."/>
            <person name="Jiao Y."/>
            <person name="Hori C."/>
            <person name="Ishida J.K."/>
            <person name="Kasahara H."/>
            <person name="Kiba T."/>
            <person name="Kim M.S."/>
            <person name="Koo N."/>
            <person name="Laohavisit A."/>
            <person name="Lee Y.H."/>
            <person name="Lumba S."/>
            <person name="McCourt P."/>
            <person name="Mortimer J.C."/>
            <person name="Mutuku J.M."/>
            <person name="Nomura T."/>
            <person name="Sasaki-Sekimoto Y."/>
            <person name="Seto Y."/>
            <person name="Wang Y."/>
            <person name="Wakatake T."/>
            <person name="Sakakibara H."/>
            <person name="Demura T."/>
            <person name="Yamaguchi S."/>
            <person name="Yoneyama K."/>
            <person name="Manabe R.I."/>
            <person name="Nelson D.C."/>
            <person name="Schulman A.H."/>
            <person name="Timko M.P."/>
            <person name="dePamphilis C.W."/>
            <person name="Choi D."/>
            <person name="Shirasu K."/>
        </authorList>
    </citation>
    <scope>NUCLEOTIDE SEQUENCE [LARGE SCALE GENOMIC DNA]</scope>
    <source>
        <strain evidence="3">cv. UVA1</strain>
    </source>
</reference>
<feature type="compositionally biased region" description="Polar residues" evidence="1">
    <location>
        <begin position="1"/>
        <end position="17"/>
    </location>
</feature>
<evidence type="ECO:0000256" key="1">
    <source>
        <dbReference type="SAM" id="MobiDB-lite"/>
    </source>
</evidence>
<sequence>MASFHIRSNSFPSQSHPTAKDVEHHLERLKASQASSTSSICTNLASLRDLHEGINDMIQRPSIQQELAHLQNENWTNELLEGSLRLVDLCGFSRDVLCLTKESIQELQSSIRRQADDVNAYAASRKKVNKMVNKCIKNLKTSNRNSSPLSPIGKILKEAESIDLSILKSLLVVLSGQKDTQSKKSWSTLLSKFTQSTSRVHYEVDQESGDMDLSSLSIHKSAKNMDSKTMLMQLRASEMLIHEIEDCVEALFRSLVRTRVFLLNSHPIAKDVEHHLERLKAKV</sequence>
<dbReference type="AlphaFoldDB" id="A0A5A7P040"/>
<feature type="region of interest" description="Disordered" evidence="1">
    <location>
        <begin position="1"/>
        <end position="22"/>
    </location>
</feature>